<feature type="region of interest" description="Disordered" evidence="1">
    <location>
        <begin position="48"/>
        <end position="70"/>
    </location>
</feature>
<protein>
    <recommendedName>
        <fullName evidence="4">Transposase</fullName>
    </recommendedName>
</protein>
<evidence type="ECO:0000256" key="1">
    <source>
        <dbReference type="SAM" id="MobiDB-lite"/>
    </source>
</evidence>
<feature type="compositionally biased region" description="Basic residues" evidence="1">
    <location>
        <begin position="51"/>
        <end position="70"/>
    </location>
</feature>
<evidence type="ECO:0000313" key="3">
    <source>
        <dbReference type="Proteomes" id="UP000321772"/>
    </source>
</evidence>
<accession>A0A5B8TLW4</accession>
<dbReference type="Proteomes" id="UP000321772">
    <property type="component" value="Chromosome"/>
</dbReference>
<gene>
    <name evidence="2" type="ORF">FGL77_05755</name>
</gene>
<dbReference type="AlphaFoldDB" id="A0A5B8TLW4"/>
<reference evidence="2 3" key="1">
    <citation type="submission" date="2019-06" db="EMBL/GenBank/DDBJ databases">
        <title>Genome analyses of bacteria isolated from kimchi.</title>
        <authorList>
            <person name="Lee S."/>
            <person name="Ahn S."/>
            <person name="Roh S."/>
        </authorList>
    </citation>
    <scope>NUCLEOTIDE SEQUENCE [LARGE SCALE GENOMIC DNA]</scope>
    <source>
        <strain evidence="2 3">CBA3616</strain>
    </source>
</reference>
<dbReference type="RefSeq" id="WP_051998326.1">
    <property type="nucleotide sequence ID" value="NZ_CP042392.1"/>
</dbReference>
<proteinExistence type="predicted"/>
<evidence type="ECO:0000313" key="2">
    <source>
        <dbReference type="EMBL" id="QEA52854.1"/>
    </source>
</evidence>
<dbReference type="EMBL" id="CP042392">
    <property type="protein sequence ID" value="QEA52854.1"/>
    <property type="molecule type" value="Genomic_DNA"/>
</dbReference>
<evidence type="ECO:0008006" key="4">
    <source>
        <dbReference type="Google" id="ProtNLM"/>
    </source>
</evidence>
<organism evidence="2 3">
    <name type="scientific">Loigolactobacillus coryniformis</name>
    <dbReference type="NCBI Taxonomy" id="1610"/>
    <lineage>
        <taxon>Bacteria</taxon>
        <taxon>Bacillati</taxon>
        <taxon>Bacillota</taxon>
        <taxon>Bacilli</taxon>
        <taxon>Lactobacillales</taxon>
        <taxon>Lactobacillaceae</taxon>
        <taxon>Loigolactobacillus</taxon>
    </lineage>
</organism>
<sequence>MIIAADTQIILAVDHAKGAVHDFSLFKWTLKAQSILATHQVLADSGYQGLAHHHKSSMTPKKKPRKKVRS</sequence>
<name>A0A5B8TLW4_9LACO</name>